<organism evidence="1 2">
    <name type="scientific">Protopolystoma xenopodis</name>
    <dbReference type="NCBI Taxonomy" id="117903"/>
    <lineage>
        <taxon>Eukaryota</taxon>
        <taxon>Metazoa</taxon>
        <taxon>Spiralia</taxon>
        <taxon>Lophotrochozoa</taxon>
        <taxon>Platyhelminthes</taxon>
        <taxon>Monogenea</taxon>
        <taxon>Polyopisthocotylea</taxon>
        <taxon>Polystomatidea</taxon>
        <taxon>Polystomatidae</taxon>
        <taxon>Protopolystoma</taxon>
    </lineage>
</organism>
<name>A0A3S5BK23_9PLAT</name>
<proteinExistence type="predicted"/>
<dbReference type="OrthoDB" id="545675at2759"/>
<accession>A0A3S5BK23</accession>
<dbReference type="EMBL" id="CAAALY010085360">
    <property type="protein sequence ID" value="VEL27170.1"/>
    <property type="molecule type" value="Genomic_DNA"/>
</dbReference>
<protein>
    <submittedName>
        <fullName evidence="1">Uncharacterized protein</fullName>
    </submittedName>
</protein>
<keyword evidence="2" id="KW-1185">Reference proteome</keyword>
<gene>
    <name evidence="1" type="ORF">PXEA_LOCUS20610</name>
</gene>
<reference evidence="1" key="1">
    <citation type="submission" date="2018-11" db="EMBL/GenBank/DDBJ databases">
        <authorList>
            <consortium name="Pathogen Informatics"/>
        </authorList>
    </citation>
    <scope>NUCLEOTIDE SEQUENCE</scope>
</reference>
<dbReference type="AlphaFoldDB" id="A0A3S5BK23"/>
<comment type="caution">
    <text evidence="1">The sequence shown here is derived from an EMBL/GenBank/DDBJ whole genome shotgun (WGS) entry which is preliminary data.</text>
</comment>
<dbReference type="Proteomes" id="UP000784294">
    <property type="component" value="Unassembled WGS sequence"/>
</dbReference>
<sequence length="54" mass="6169">MHSVNRKALMSWAMNTSSISKEFINEAHIWADLMLELGYLPVEKGKLPYYGPAE</sequence>
<evidence type="ECO:0000313" key="1">
    <source>
        <dbReference type="EMBL" id="VEL27170.1"/>
    </source>
</evidence>
<evidence type="ECO:0000313" key="2">
    <source>
        <dbReference type="Proteomes" id="UP000784294"/>
    </source>
</evidence>